<feature type="compositionally biased region" description="Polar residues" evidence="1">
    <location>
        <begin position="439"/>
        <end position="456"/>
    </location>
</feature>
<keyword evidence="3" id="KW-1185">Reference proteome</keyword>
<feature type="compositionally biased region" description="Polar residues" evidence="1">
    <location>
        <begin position="74"/>
        <end position="99"/>
    </location>
</feature>
<evidence type="ECO:0000313" key="2">
    <source>
        <dbReference type="EMBL" id="CAF9940446.1"/>
    </source>
</evidence>
<reference evidence="2" key="1">
    <citation type="submission" date="2021-03" db="EMBL/GenBank/DDBJ databases">
        <authorList>
            <person name="Tagirdzhanova G."/>
        </authorList>
    </citation>
    <scope>NUCLEOTIDE SEQUENCE</scope>
</reference>
<feature type="region of interest" description="Disordered" evidence="1">
    <location>
        <begin position="45"/>
        <end position="127"/>
    </location>
</feature>
<feature type="compositionally biased region" description="Polar residues" evidence="1">
    <location>
        <begin position="466"/>
        <end position="482"/>
    </location>
</feature>
<name>A0A8H3J475_9LECA</name>
<dbReference type="EMBL" id="CAJPDS010000154">
    <property type="protein sequence ID" value="CAF9940446.1"/>
    <property type="molecule type" value="Genomic_DNA"/>
</dbReference>
<dbReference type="OrthoDB" id="5423609at2759"/>
<feature type="region of interest" description="Disordered" evidence="1">
    <location>
        <begin position="432"/>
        <end position="482"/>
    </location>
</feature>
<evidence type="ECO:0000313" key="3">
    <source>
        <dbReference type="Proteomes" id="UP000664521"/>
    </source>
</evidence>
<dbReference type="Proteomes" id="UP000664521">
    <property type="component" value="Unassembled WGS sequence"/>
</dbReference>
<comment type="caution">
    <text evidence="2">The sequence shown here is derived from an EMBL/GenBank/DDBJ whole genome shotgun (WGS) entry which is preliminary data.</text>
</comment>
<evidence type="ECO:0000256" key="1">
    <source>
        <dbReference type="SAM" id="MobiDB-lite"/>
    </source>
</evidence>
<organism evidence="2 3">
    <name type="scientific">Heterodermia speciosa</name>
    <dbReference type="NCBI Taxonomy" id="116794"/>
    <lineage>
        <taxon>Eukaryota</taxon>
        <taxon>Fungi</taxon>
        <taxon>Dikarya</taxon>
        <taxon>Ascomycota</taxon>
        <taxon>Pezizomycotina</taxon>
        <taxon>Lecanoromycetes</taxon>
        <taxon>OSLEUM clade</taxon>
        <taxon>Lecanoromycetidae</taxon>
        <taxon>Caliciales</taxon>
        <taxon>Physciaceae</taxon>
        <taxon>Heterodermia</taxon>
    </lineage>
</organism>
<protein>
    <submittedName>
        <fullName evidence="2">Uncharacterized protein</fullName>
    </submittedName>
</protein>
<accession>A0A8H3J475</accession>
<gene>
    <name evidence="2" type="ORF">HETSPECPRED_002416</name>
</gene>
<feature type="region of interest" description="Disordered" evidence="1">
    <location>
        <begin position="1"/>
        <end position="24"/>
    </location>
</feature>
<proteinExistence type="predicted"/>
<feature type="compositionally biased region" description="Polar residues" evidence="1">
    <location>
        <begin position="49"/>
        <end position="64"/>
    </location>
</feature>
<dbReference type="AlphaFoldDB" id="A0A8H3J475"/>
<sequence>MQDAEPAWRGCTDALGGNRLIVSDPPRVLTPVGALGPATTKENVPLSAMSASPASNLASPTVTKTDIPKVPASESRTAFDPQQPSSISMDQASILSVNTKTERSTEEESPFSVERGSRSAISSNARDLPLDGTHKSIIVEPQRLSDFSKHSDATKISHVDSFAFEQISKKPDVRSVTPTIVSTFPALDEGRGDSSFTEHLGPLGALASKIFSAFRPLHPGLRGSSRPTRGTNHGFSSFQHIDSLQSESATKIILPTITAPAEPFAVSFAVIDQGGLSLAGTAYRSGPVIIAGSTLKADATALPIQGHRISIDPAASKLIVDGQTLVIPSLLAEAMSGVAASQANPYVKSIIGSVAQADSPHGTYIINGQAITRGGESVTVSGTPVRFDGDENLVIGTSIIRGFQKPSFLDRHPNLTVGSLTLTIGVASQGEDYTRNAPAPTSRQATIGSQTYSAASRSGEGAITEATMSDRPSATAESGSASIYGSKETVASTIPELTSTFKPDDKVRGSAHESISAACSTCLNAPTSEMSEIIIPVRVSLIWIVMLSYVMLA</sequence>